<dbReference type="CDD" id="cd11530">
    <property type="entry name" value="NTP-PPase_DR2231_like"/>
    <property type="match status" value="1"/>
</dbReference>
<evidence type="ECO:0000313" key="1">
    <source>
        <dbReference type="EMBL" id="ELA08283.1"/>
    </source>
</evidence>
<evidence type="ECO:0000313" key="2">
    <source>
        <dbReference type="Proteomes" id="UP000023795"/>
    </source>
</evidence>
<dbReference type="AlphaFoldDB" id="L2F749"/>
<dbReference type="InterPro" id="IPR033653">
    <property type="entry name" value="NTP-PPase_DR2231-like"/>
</dbReference>
<keyword evidence="2" id="KW-1185">Reference proteome</keyword>
<dbReference type="STRING" id="1230338.MOMA_06966"/>
<gene>
    <name evidence="1" type="ORF">MOMA_06966</name>
</gene>
<dbReference type="Proteomes" id="UP000023795">
    <property type="component" value="Unassembled WGS sequence"/>
</dbReference>
<keyword evidence="1" id="KW-0378">Hydrolase</keyword>
<proteinExistence type="predicted"/>
<sequence>MTIKNIIAWFNEAKPNPTKKDINVQLGCHYEEIAEMMQALMDIDKGVAGLADDYKSNTRSIEILSRKKLLDALCDQVVTAIGLATMLGYDFENALAEVNRSNWSKFENGKAIFDNNGKIIKGKDYKEPELTAYLNKFN</sequence>
<organism evidence="1 2">
    <name type="scientific">Moraxella macacae 0408225</name>
    <dbReference type="NCBI Taxonomy" id="1230338"/>
    <lineage>
        <taxon>Bacteria</taxon>
        <taxon>Pseudomonadati</taxon>
        <taxon>Pseudomonadota</taxon>
        <taxon>Gammaproteobacteria</taxon>
        <taxon>Moraxellales</taxon>
        <taxon>Moraxellaceae</taxon>
        <taxon>Moraxella</taxon>
    </lineage>
</organism>
<dbReference type="Gene3D" id="1.10.3420.10">
    <property type="entry name" value="putative ntp pyrophosphohydrolase like domain"/>
    <property type="match status" value="1"/>
</dbReference>
<dbReference type="EMBL" id="ANIN01000002">
    <property type="protein sequence ID" value="ELA08283.1"/>
    <property type="molecule type" value="Genomic_DNA"/>
</dbReference>
<name>L2F749_9GAMM</name>
<dbReference type="InterPro" id="IPR023292">
    <property type="entry name" value="NTP_PyroPHydrolase-like_dom_sf"/>
</dbReference>
<dbReference type="PATRIC" id="fig|1230338.3.peg.1484"/>
<dbReference type="RefSeq" id="WP_009501836.1">
    <property type="nucleotide sequence ID" value="NZ_ANIN01000002.1"/>
</dbReference>
<reference evidence="1 2" key="1">
    <citation type="journal article" date="2013" name="Genome Announc.">
        <title>Genome Sequence of Moraxella macacae 0408225, a Novel Bacterial Species Isolated from a Cynomolgus Macaque with Epistaxis.</title>
        <authorList>
            <person name="Ladner J.T."/>
            <person name="Whitehouse C.A."/>
            <person name="Koroleva G.I."/>
            <person name="Palacios G.F."/>
        </authorList>
    </citation>
    <scope>NUCLEOTIDE SEQUENCE [LARGE SCALE GENOMIC DNA]</scope>
    <source>
        <strain evidence="1 2">0408225</strain>
    </source>
</reference>
<comment type="caution">
    <text evidence="1">The sequence shown here is derived from an EMBL/GenBank/DDBJ whole genome shotgun (WGS) entry which is preliminary data.</text>
</comment>
<accession>L2F749</accession>
<dbReference type="OrthoDB" id="9795188at2"/>
<dbReference type="GO" id="GO:0016787">
    <property type="term" value="F:hydrolase activity"/>
    <property type="evidence" value="ECO:0007669"/>
    <property type="project" value="UniProtKB-KW"/>
</dbReference>
<protein>
    <submittedName>
        <fullName evidence="1">Phosphoribosyl-ATP pyrophosphohydrolase</fullName>
    </submittedName>
</protein>